<evidence type="ECO:0000256" key="1">
    <source>
        <dbReference type="SAM" id="MobiDB-lite"/>
    </source>
</evidence>
<proteinExistence type="predicted"/>
<feature type="region of interest" description="Disordered" evidence="1">
    <location>
        <begin position="339"/>
        <end position="376"/>
    </location>
</feature>
<dbReference type="AlphaFoldDB" id="A0AAD5E453"/>
<evidence type="ECO:0000313" key="3">
    <source>
        <dbReference type="EMBL" id="KAI8576354.1"/>
    </source>
</evidence>
<dbReference type="RefSeq" id="XP_051441358.1">
    <property type="nucleotide sequence ID" value="XM_051591653.1"/>
</dbReference>
<dbReference type="Pfam" id="PF20263">
    <property type="entry name" value="LYRM2-like"/>
    <property type="match status" value="1"/>
</dbReference>
<dbReference type="InterPro" id="IPR046896">
    <property type="entry name" value="Cup1-like_N"/>
</dbReference>
<evidence type="ECO:0000259" key="2">
    <source>
        <dbReference type="Pfam" id="PF20263"/>
    </source>
</evidence>
<keyword evidence="4" id="KW-1185">Reference proteome</keyword>
<feature type="domain" description="LYR motif-containing protein Cup1-like N-terminal" evidence="2">
    <location>
        <begin position="13"/>
        <end position="97"/>
    </location>
</feature>
<reference evidence="3" key="2">
    <citation type="journal article" date="2022" name="Proc. Natl. Acad. Sci. U.S.A.">
        <title>Diploid-dominant life cycles characterize the early evolution of Fungi.</title>
        <authorList>
            <person name="Amses K.R."/>
            <person name="Simmons D.R."/>
            <person name="Longcore J.E."/>
            <person name="Mondo S.J."/>
            <person name="Seto K."/>
            <person name="Jeronimo G.H."/>
            <person name="Bonds A.E."/>
            <person name="Quandt C.A."/>
            <person name="Davis W.J."/>
            <person name="Chang Y."/>
            <person name="Federici B.A."/>
            <person name="Kuo A."/>
            <person name="LaButti K."/>
            <person name="Pangilinan J."/>
            <person name="Andreopoulos W."/>
            <person name="Tritt A."/>
            <person name="Riley R."/>
            <person name="Hundley H."/>
            <person name="Johnson J."/>
            <person name="Lipzen A."/>
            <person name="Barry K."/>
            <person name="Lang B.F."/>
            <person name="Cuomo C.A."/>
            <person name="Buchler N.E."/>
            <person name="Grigoriev I.V."/>
            <person name="Spatafora J.W."/>
            <person name="Stajich J.E."/>
            <person name="James T.Y."/>
        </authorList>
    </citation>
    <scope>NUCLEOTIDE SEQUENCE</scope>
    <source>
        <strain evidence="3">AG</strain>
    </source>
</reference>
<sequence length="376" mass="43833">MQSVHHGHYVKSLYRRLLSEAGLFFDSRARTFMVNRIKHRFRECQRLNDLDRIKTKIIEGRKYLHSIERANINDQKCVMRILRAAYGRTGKVRHYILMPYIEPNPASSFRNPEPFYPHIPHTAPPAPLCPPLQILITQLQNKKLEPELPEPRYKPLHLGRKANLLWAWRSKLLSKAQVPLPLEILNELESNATLPNLGVNLTVDGGPRWEMMYGPRQRKYQRERNEQFIFLAHLDPHAPLVPRNKLQRRLPLPMSPYSNPFSTVSPFSTAYMLGLIEENNNDEIETKHLTELKPRQIRRYYQRLLSEIPCMTGLSSREMLWDSNQKYTLFTSLASVSSPRRTLSGDELPCEDVMEQSIASSGNKRKQSKHKKKQAP</sequence>
<gene>
    <name evidence="3" type="ORF">K450DRAFT_257368</name>
</gene>
<reference evidence="3" key="1">
    <citation type="submission" date="2021-06" db="EMBL/GenBank/DDBJ databases">
        <authorList>
            <consortium name="DOE Joint Genome Institute"/>
            <person name="Mondo S.J."/>
            <person name="Amses K.R."/>
            <person name="Simmons D.R."/>
            <person name="Longcore J.E."/>
            <person name="Seto K."/>
            <person name="Alves G.H."/>
            <person name="Bonds A.E."/>
            <person name="Quandt C.A."/>
            <person name="Davis W.J."/>
            <person name="Chang Y."/>
            <person name="Letcher P.M."/>
            <person name="Powell M.J."/>
            <person name="Kuo A."/>
            <person name="Labutti K."/>
            <person name="Pangilinan J."/>
            <person name="Andreopoulos W."/>
            <person name="Tritt A."/>
            <person name="Riley R."/>
            <person name="Hundley H."/>
            <person name="Johnson J."/>
            <person name="Lipzen A."/>
            <person name="Barry K."/>
            <person name="Berbee M.L."/>
            <person name="Buchler N.E."/>
            <person name="Grigoriev I.V."/>
            <person name="Spatafora J.W."/>
            <person name="Stajich J.E."/>
            <person name="James T.Y."/>
        </authorList>
    </citation>
    <scope>NUCLEOTIDE SEQUENCE</scope>
    <source>
        <strain evidence="3">AG</strain>
    </source>
</reference>
<comment type="caution">
    <text evidence="3">The sequence shown here is derived from an EMBL/GenBank/DDBJ whole genome shotgun (WGS) entry which is preliminary data.</text>
</comment>
<evidence type="ECO:0000313" key="4">
    <source>
        <dbReference type="Proteomes" id="UP001206595"/>
    </source>
</evidence>
<feature type="compositionally biased region" description="Basic residues" evidence="1">
    <location>
        <begin position="363"/>
        <end position="376"/>
    </location>
</feature>
<dbReference type="GeneID" id="75916996"/>
<organism evidence="3 4">
    <name type="scientific">Umbelopsis ramanniana AG</name>
    <dbReference type="NCBI Taxonomy" id="1314678"/>
    <lineage>
        <taxon>Eukaryota</taxon>
        <taxon>Fungi</taxon>
        <taxon>Fungi incertae sedis</taxon>
        <taxon>Mucoromycota</taxon>
        <taxon>Mucoromycotina</taxon>
        <taxon>Umbelopsidomycetes</taxon>
        <taxon>Umbelopsidales</taxon>
        <taxon>Umbelopsidaceae</taxon>
        <taxon>Umbelopsis</taxon>
    </lineage>
</organism>
<name>A0AAD5E453_UMBRA</name>
<accession>A0AAD5E453</accession>
<dbReference type="Proteomes" id="UP001206595">
    <property type="component" value="Unassembled WGS sequence"/>
</dbReference>
<dbReference type="CDD" id="cd20273">
    <property type="entry name" value="Complex1_LYR_unchar"/>
    <property type="match status" value="1"/>
</dbReference>
<protein>
    <recommendedName>
        <fullName evidence="2">LYR motif-containing protein Cup1-like N-terminal domain-containing protein</fullName>
    </recommendedName>
</protein>
<dbReference type="EMBL" id="MU620957">
    <property type="protein sequence ID" value="KAI8576354.1"/>
    <property type="molecule type" value="Genomic_DNA"/>
</dbReference>